<dbReference type="Pfam" id="PF01059">
    <property type="entry name" value="Oxidored_q5_N"/>
    <property type="match status" value="1"/>
</dbReference>
<keyword evidence="12 17" id="KW-0520">NAD</keyword>
<dbReference type="GO" id="GO:0042773">
    <property type="term" value="P:ATP synthesis coupled electron transport"/>
    <property type="evidence" value="ECO:0007669"/>
    <property type="project" value="InterPro"/>
</dbReference>
<evidence type="ECO:0000256" key="15">
    <source>
        <dbReference type="ARBA" id="ARBA00023136"/>
    </source>
</evidence>
<dbReference type="PRINTS" id="PR01437">
    <property type="entry name" value="NUOXDRDTASE4"/>
</dbReference>
<feature type="transmembrane region" description="Helical" evidence="17">
    <location>
        <begin position="419"/>
        <end position="436"/>
    </location>
</feature>
<dbReference type="EC" id="7.1.1.2" evidence="4 17"/>
<feature type="transmembrane region" description="Helical" evidence="17">
    <location>
        <begin position="271"/>
        <end position="290"/>
    </location>
</feature>
<feature type="transmembrane region" description="Helical" evidence="17">
    <location>
        <begin position="180"/>
        <end position="202"/>
    </location>
</feature>
<evidence type="ECO:0000256" key="6">
    <source>
        <dbReference type="ARBA" id="ARBA00022448"/>
    </source>
</evidence>
<feature type="domain" description="NADH:quinone oxidoreductase/Mrp antiporter transmembrane" evidence="18">
    <location>
        <begin position="105"/>
        <end position="391"/>
    </location>
</feature>
<evidence type="ECO:0000256" key="3">
    <source>
        <dbReference type="ARBA" id="ARBA00009025"/>
    </source>
</evidence>
<evidence type="ECO:0000256" key="17">
    <source>
        <dbReference type="RuleBase" id="RU003297"/>
    </source>
</evidence>
<evidence type="ECO:0000256" key="9">
    <source>
        <dbReference type="ARBA" id="ARBA00022967"/>
    </source>
</evidence>
<feature type="transmembrane region" description="Helical" evidence="17">
    <location>
        <begin position="12"/>
        <end position="36"/>
    </location>
</feature>
<evidence type="ECO:0000256" key="12">
    <source>
        <dbReference type="ARBA" id="ARBA00023027"/>
    </source>
</evidence>
<evidence type="ECO:0000256" key="8">
    <source>
        <dbReference type="ARBA" id="ARBA00022692"/>
    </source>
</evidence>
<dbReference type="EMBL" id="KX437737">
    <property type="protein sequence ID" value="ATC73003.1"/>
    <property type="molecule type" value="Genomic_DNA"/>
</dbReference>
<dbReference type="AlphaFoldDB" id="A0A343K195"/>
<evidence type="ECO:0000256" key="16">
    <source>
        <dbReference type="ARBA" id="ARBA00049551"/>
    </source>
</evidence>
<dbReference type="PANTHER" id="PTHR43507:SF20">
    <property type="entry name" value="NADH-UBIQUINONE OXIDOREDUCTASE CHAIN 4"/>
    <property type="match status" value="1"/>
</dbReference>
<evidence type="ECO:0000313" key="20">
    <source>
        <dbReference type="EMBL" id="ATC73003.1"/>
    </source>
</evidence>
<keyword evidence="10 17" id="KW-0249">Electron transport</keyword>
<comment type="catalytic activity">
    <reaction evidence="16 17">
        <text>a ubiquinone + NADH + 5 H(+)(in) = a ubiquinol + NAD(+) + 4 H(+)(out)</text>
        <dbReference type="Rhea" id="RHEA:29091"/>
        <dbReference type="Rhea" id="RHEA-COMP:9565"/>
        <dbReference type="Rhea" id="RHEA-COMP:9566"/>
        <dbReference type="ChEBI" id="CHEBI:15378"/>
        <dbReference type="ChEBI" id="CHEBI:16389"/>
        <dbReference type="ChEBI" id="CHEBI:17976"/>
        <dbReference type="ChEBI" id="CHEBI:57540"/>
        <dbReference type="ChEBI" id="CHEBI:57945"/>
        <dbReference type="EC" id="7.1.1.2"/>
    </reaction>
</comment>
<dbReference type="GO" id="GO:0003954">
    <property type="term" value="F:NADH dehydrogenase activity"/>
    <property type="evidence" value="ECO:0007669"/>
    <property type="project" value="TreeGrafter"/>
</dbReference>
<accession>A0A343K195</accession>
<proteinExistence type="inferred from homology"/>
<feature type="transmembrane region" description="Helical" evidence="17">
    <location>
        <begin position="86"/>
        <end position="103"/>
    </location>
</feature>
<dbReference type="GO" id="GO:0031966">
    <property type="term" value="C:mitochondrial membrane"/>
    <property type="evidence" value="ECO:0007669"/>
    <property type="project" value="UniProtKB-SubCell"/>
</dbReference>
<dbReference type="InterPro" id="IPR000260">
    <property type="entry name" value="NADH4_N"/>
</dbReference>
<comment type="function">
    <text evidence="17">Core subunit of the mitochondrial membrane respiratory chain NADH dehydrogenase (Complex I) which catalyzes electron transfer from NADH through the respiratory chain, using ubiquinone as an electron acceptor. Essential for the catalytic activity and assembly of complex I.</text>
</comment>
<feature type="transmembrane region" description="Helical" evidence="17">
    <location>
        <begin position="328"/>
        <end position="348"/>
    </location>
</feature>
<keyword evidence="13 17" id="KW-0830">Ubiquinone</keyword>
<comment type="function">
    <text evidence="1">Core subunit of the mitochondrial membrane respiratory chain NADH dehydrogenase (Complex I) that is believed to belong to the minimal assembly required for catalysis. Complex I functions in the transfer of electrons from NADH to the respiratory chain. The immediate electron acceptor for the enzyme is believed to be ubiquinone.</text>
</comment>
<comment type="similarity">
    <text evidence="3 17">Belongs to the complex I subunit 4 family.</text>
</comment>
<dbReference type="GO" id="GO:0048039">
    <property type="term" value="F:ubiquinone binding"/>
    <property type="evidence" value="ECO:0007669"/>
    <property type="project" value="TreeGrafter"/>
</dbReference>
<feature type="transmembrane region" description="Helical" evidence="17">
    <location>
        <begin position="379"/>
        <end position="398"/>
    </location>
</feature>
<feature type="transmembrane region" description="Helical" evidence="17">
    <location>
        <begin position="109"/>
        <end position="128"/>
    </location>
</feature>
<evidence type="ECO:0000256" key="2">
    <source>
        <dbReference type="ARBA" id="ARBA00004225"/>
    </source>
</evidence>
<protein>
    <recommendedName>
        <fullName evidence="5 17">NADH-ubiquinone oxidoreductase chain 4</fullName>
        <ecNumber evidence="4 17">7.1.1.2</ecNumber>
    </recommendedName>
</protein>
<evidence type="ECO:0000256" key="1">
    <source>
        <dbReference type="ARBA" id="ARBA00003257"/>
    </source>
</evidence>
<reference evidence="20" key="1">
    <citation type="journal article" date="2017" name="Zool. J. Linn. Soc.">
        <title>Insufficient power of mitogenomic data in resolving the auchenorrhynchan monophyly.</title>
        <authorList>
            <person name="Song N."/>
            <person name="Cai W."/>
            <person name="Li H."/>
        </authorList>
    </citation>
    <scope>NUCLEOTIDE SEQUENCE</scope>
</reference>
<feature type="transmembrane region" description="Helical" evidence="17">
    <location>
        <begin position="140"/>
        <end position="160"/>
    </location>
</feature>
<keyword evidence="9" id="KW-1278">Translocase</keyword>
<name>A0A343K195_9HEMI</name>
<feature type="transmembrane region" description="Helical" evidence="17">
    <location>
        <begin position="214"/>
        <end position="234"/>
    </location>
</feature>
<feature type="transmembrane region" description="Helical" evidence="17">
    <location>
        <begin position="56"/>
        <end position="79"/>
    </location>
</feature>
<evidence type="ECO:0000256" key="10">
    <source>
        <dbReference type="ARBA" id="ARBA00022982"/>
    </source>
</evidence>
<evidence type="ECO:0000259" key="19">
    <source>
        <dbReference type="Pfam" id="PF01059"/>
    </source>
</evidence>
<keyword evidence="11 17" id="KW-1133">Transmembrane helix</keyword>
<keyword evidence="8 17" id="KW-0812">Transmembrane</keyword>
<keyword evidence="14 17" id="KW-0496">Mitochondrion</keyword>
<keyword evidence="6 17" id="KW-0813">Transport</keyword>
<keyword evidence="7 17" id="KW-0679">Respiratory chain</keyword>
<evidence type="ECO:0000256" key="7">
    <source>
        <dbReference type="ARBA" id="ARBA00022660"/>
    </source>
</evidence>
<evidence type="ECO:0000256" key="14">
    <source>
        <dbReference type="ARBA" id="ARBA00023128"/>
    </source>
</evidence>
<feature type="transmembrane region" description="Helical" evidence="17">
    <location>
        <begin position="296"/>
        <end position="316"/>
    </location>
</feature>
<dbReference type="GO" id="GO:0015990">
    <property type="term" value="P:electron transport coupled proton transport"/>
    <property type="evidence" value="ECO:0007669"/>
    <property type="project" value="TreeGrafter"/>
</dbReference>
<sequence length="441" mass="51537">MMIYIFYSIFMIPMVTFCNSSILFQLSLIFMLILFMTNFIDYFYSSISYNLGIDNISFTLILLSLIIVSLMVMSMLLLVENKFFKSLFLMICLILLLILILIFCSLNMFIMFMYFEFSLIPLIMLIFGWGYQPERLISGLYLFFYTIFASMPLLFLIAYFYTKYNSLFFDFNLNFTFNFVTNLCLTLAFLVKLPMFMLHFWLPKAHVQAPISGSMILAGLFLKIGGYGIIRFMFIHEYLFFFYSHIWYTLSITGGVLVSMICFMQGDIKSLIAYSSISHMGMCLAGMLSMTKWGILGSYFIMISHGLCSSALFCLANISYERLLSRSFYLNKGLLIFMPSMTLFWFMFSVFNMGCPPSLNFISELIILNSMISYWPTSFVYFILISFFSSCFSFYLFSYTQHGQLNFFYSYMLGTIREYLLLLVHLFPIIFIIMGLNNLGF</sequence>
<evidence type="ECO:0000256" key="11">
    <source>
        <dbReference type="ARBA" id="ARBA00022989"/>
    </source>
</evidence>
<evidence type="ECO:0000259" key="18">
    <source>
        <dbReference type="Pfam" id="PF00361"/>
    </source>
</evidence>
<organism evidence="20">
    <name type="scientific">Empoasca sp. EMHAU_031203</name>
    <dbReference type="NCBI Taxonomy" id="2036854"/>
    <lineage>
        <taxon>Eukaryota</taxon>
        <taxon>Metazoa</taxon>
        <taxon>Ecdysozoa</taxon>
        <taxon>Arthropoda</taxon>
        <taxon>Hexapoda</taxon>
        <taxon>Insecta</taxon>
        <taxon>Pterygota</taxon>
        <taxon>Neoptera</taxon>
        <taxon>Paraneoptera</taxon>
        <taxon>Hemiptera</taxon>
        <taxon>Auchenorrhyncha</taxon>
        <taxon>Membracoidea</taxon>
        <taxon>Cicadellidae</taxon>
        <taxon>Typhlocybinae</taxon>
        <taxon>Empoascini</taxon>
        <taxon>Empoasca</taxon>
    </lineage>
</organism>
<keyword evidence="15 17" id="KW-0472">Membrane</keyword>
<dbReference type="InterPro" id="IPR001750">
    <property type="entry name" value="ND/Mrp_TM"/>
</dbReference>
<feature type="domain" description="NADH:ubiquinone oxidoreductase chain 4 N-terminal" evidence="19">
    <location>
        <begin position="1"/>
        <end position="101"/>
    </location>
</feature>
<feature type="transmembrane region" description="Helical" evidence="17">
    <location>
        <begin position="246"/>
        <end position="264"/>
    </location>
</feature>
<gene>
    <name evidence="20" type="primary">nad4</name>
</gene>
<comment type="subcellular location">
    <subcellularLocation>
        <location evidence="2 17">Mitochondrion membrane</location>
        <topology evidence="2 17">Multi-pass membrane protein</topology>
    </subcellularLocation>
</comment>
<dbReference type="PANTHER" id="PTHR43507">
    <property type="entry name" value="NADH-UBIQUINONE OXIDOREDUCTASE CHAIN 4"/>
    <property type="match status" value="1"/>
</dbReference>
<dbReference type="Pfam" id="PF00361">
    <property type="entry name" value="Proton_antipo_M"/>
    <property type="match status" value="1"/>
</dbReference>
<dbReference type="InterPro" id="IPR003918">
    <property type="entry name" value="NADH_UbQ_OxRdtase"/>
</dbReference>
<geneLocation type="mitochondrion" evidence="20"/>
<evidence type="ECO:0000256" key="13">
    <source>
        <dbReference type="ARBA" id="ARBA00023075"/>
    </source>
</evidence>
<evidence type="ECO:0000256" key="4">
    <source>
        <dbReference type="ARBA" id="ARBA00012944"/>
    </source>
</evidence>
<dbReference type="GO" id="GO:0008137">
    <property type="term" value="F:NADH dehydrogenase (ubiquinone) activity"/>
    <property type="evidence" value="ECO:0007669"/>
    <property type="project" value="UniProtKB-UniRule"/>
</dbReference>
<evidence type="ECO:0000256" key="5">
    <source>
        <dbReference type="ARBA" id="ARBA00021006"/>
    </source>
</evidence>